<evidence type="ECO:0000313" key="4">
    <source>
        <dbReference type="Proteomes" id="UP001152797"/>
    </source>
</evidence>
<accession>A0A9P1DQ45</accession>
<dbReference type="EMBL" id="CAMXCT030005879">
    <property type="protein sequence ID" value="CAL4800783.1"/>
    <property type="molecule type" value="Genomic_DNA"/>
</dbReference>
<gene>
    <name evidence="2" type="ORF">C1SCF055_LOCUS38433</name>
</gene>
<reference evidence="2" key="1">
    <citation type="submission" date="2022-10" db="EMBL/GenBank/DDBJ databases">
        <authorList>
            <person name="Chen Y."/>
            <person name="Dougan E. K."/>
            <person name="Chan C."/>
            <person name="Rhodes N."/>
            <person name="Thang M."/>
        </authorList>
    </citation>
    <scope>NUCLEOTIDE SEQUENCE</scope>
</reference>
<feature type="compositionally biased region" description="Low complexity" evidence="1">
    <location>
        <begin position="105"/>
        <end position="118"/>
    </location>
</feature>
<proteinExistence type="predicted"/>
<sequence length="271" mass="29737">MMELDEHLFQKPRQDTQAEAEDQIWMAALEEGTLPSSRSREHKSSGSKAASGGQGEDSENPSAGASASTNPSGTASSALPPAAEDDSSSDSEQEEAVGEDAPENAAEGATAKGSAASAPTRKVRTMLLSPAWRRGSLAALQAMRSKRLEEAGEKEILELQLGQIRYSQDSIRDQFRDSRHLKVMREQLTKGKDDRGRDFTVNEVPKISVVLRDGVAYSADNRRLWTFRHCGMTRNTRIPVIKKRTDDGFLKKLTTFTQGNSVARRGNKSHY</sequence>
<protein>
    <submittedName>
        <fullName evidence="2">Uncharacterized protein</fullName>
    </submittedName>
</protein>
<name>A0A9P1DQ45_9DINO</name>
<keyword evidence="4" id="KW-1185">Reference proteome</keyword>
<feature type="compositionally biased region" description="Acidic residues" evidence="1">
    <location>
        <begin position="83"/>
        <end position="102"/>
    </location>
</feature>
<feature type="compositionally biased region" description="Polar residues" evidence="1">
    <location>
        <begin position="60"/>
        <end position="74"/>
    </location>
</feature>
<evidence type="ECO:0000313" key="3">
    <source>
        <dbReference type="EMBL" id="CAL4800783.1"/>
    </source>
</evidence>
<reference evidence="3 4" key="2">
    <citation type="submission" date="2024-05" db="EMBL/GenBank/DDBJ databases">
        <authorList>
            <person name="Chen Y."/>
            <person name="Shah S."/>
            <person name="Dougan E. K."/>
            <person name="Thang M."/>
            <person name="Chan C."/>
        </authorList>
    </citation>
    <scope>NUCLEOTIDE SEQUENCE [LARGE SCALE GENOMIC DNA]</scope>
</reference>
<dbReference type="OrthoDB" id="449340at2759"/>
<evidence type="ECO:0000313" key="2">
    <source>
        <dbReference type="EMBL" id="CAI4013471.1"/>
    </source>
</evidence>
<evidence type="ECO:0000256" key="1">
    <source>
        <dbReference type="SAM" id="MobiDB-lite"/>
    </source>
</evidence>
<comment type="caution">
    <text evidence="2">The sequence shown here is derived from an EMBL/GenBank/DDBJ whole genome shotgun (WGS) entry which is preliminary data.</text>
</comment>
<dbReference type="AlphaFoldDB" id="A0A9P1DQ45"/>
<dbReference type="EMBL" id="CAMXCT020005879">
    <property type="protein sequence ID" value="CAL1166846.1"/>
    <property type="molecule type" value="Genomic_DNA"/>
</dbReference>
<feature type="compositionally biased region" description="Basic and acidic residues" evidence="1">
    <location>
        <begin position="1"/>
        <end position="16"/>
    </location>
</feature>
<dbReference type="Proteomes" id="UP001152797">
    <property type="component" value="Unassembled WGS sequence"/>
</dbReference>
<organism evidence="2">
    <name type="scientific">Cladocopium goreaui</name>
    <dbReference type="NCBI Taxonomy" id="2562237"/>
    <lineage>
        <taxon>Eukaryota</taxon>
        <taxon>Sar</taxon>
        <taxon>Alveolata</taxon>
        <taxon>Dinophyceae</taxon>
        <taxon>Suessiales</taxon>
        <taxon>Symbiodiniaceae</taxon>
        <taxon>Cladocopium</taxon>
    </lineage>
</organism>
<dbReference type="EMBL" id="CAMXCT010005879">
    <property type="protein sequence ID" value="CAI4013471.1"/>
    <property type="molecule type" value="Genomic_DNA"/>
</dbReference>
<feature type="region of interest" description="Disordered" evidence="1">
    <location>
        <begin position="1"/>
        <end position="122"/>
    </location>
</feature>